<dbReference type="EMBL" id="BGZK01000845">
    <property type="protein sequence ID" value="GBP62625.1"/>
    <property type="molecule type" value="Genomic_DNA"/>
</dbReference>
<evidence type="ECO:0000256" key="1">
    <source>
        <dbReference type="SAM" id="MobiDB-lite"/>
    </source>
</evidence>
<dbReference type="AlphaFoldDB" id="A0A4C1XK91"/>
<accession>A0A4C1XK91</accession>
<sequence>MAVRAAVRLAAGTCRLRAVHTYAAPREHLIGEGSPPGRVARRASPRARDCPARLAAGVAPAPSAPPGHWPDSKKYRQSPIEQTLRHKSCARGGCDHGAAGGVAPHRLSARSCRRAASAADADIRTVFLRAAQTPLLSVTFRVPNANSVKN</sequence>
<name>A0A4C1XK91_EUMVA</name>
<feature type="region of interest" description="Disordered" evidence="1">
    <location>
        <begin position="57"/>
        <end position="82"/>
    </location>
</feature>
<keyword evidence="3" id="KW-1185">Reference proteome</keyword>
<dbReference type="Proteomes" id="UP000299102">
    <property type="component" value="Unassembled WGS sequence"/>
</dbReference>
<comment type="caution">
    <text evidence="2">The sequence shown here is derived from an EMBL/GenBank/DDBJ whole genome shotgun (WGS) entry which is preliminary data.</text>
</comment>
<protein>
    <submittedName>
        <fullName evidence="2">Uncharacterized protein</fullName>
    </submittedName>
</protein>
<evidence type="ECO:0000313" key="2">
    <source>
        <dbReference type="EMBL" id="GBP62625.1"/>
    </source>
</evidence>
<proteinExistence type="predicted"/>
<gene>
    <name evidence="2" type="ORF">EVAR_46464_1</name>
</gene>
<reference evidence="2 3" key="1">
    <citation type="journal article" date="2019" name="Commun. Biol.">
        <title>The bagworm genome reveals a unique fibroin gene that provides high tensile strength.</title>
        <authorList>
            <person name="Kono N."/>
            <person name="Nakamura H."/>
            <person name="Ohtoshi R."/>
            <person name="Tomita M."/>
            <person name="Numata K."/>
            <person name="Arakawa K."/>
        </authorList>
    </citation>
    <scope>NUCLEOTIDE SEQUENCE [LARGE SCALE GENOMIC DNA]</scope>
</reference>
<organism evidence="2 3">
    <name type="scientific">Eumeta variegata</name>
    <name type="common">Bagworm moth</name>
    <name type="synonym">Eumeta japonica</name>
    <dbReference type="NCBI Taxonomy" id="151549"/>
    <lineage>
        <taxon>Eukaryota</taxon>
        <taxon>Metazoa</taxon>
        <taxon>Ecdysozoa</taxon>
        <taxon>Arthropoda</taxon>
        <taxon>Hexapoda</taxon>
        <taxon>Insecta</taxon>
        <taxon>Pterygota</taxon>
        <taxon>Neoptera</taxon>
        <taxon>Endopterygota</taxon>
        <taxon>Lepidoptera</taxon>
        <taxon>Glossata</taxon>
        <taxon>Ditrysia</taxon>
        <taxon>Tineoidea</taxon>
        <taxon>Psychidae</taxon>
        <taxon>Oiketicinae</taxon>
        <taxon>Eumeta</taxon>
    </lineage>
</organism>
<evidence type="ECO:0000313" key="3">
    <source>
        <dbReference type="Proteomes" id="UP000299102"/>
    </source>
</evidence>